<dbReference type="PRINTS" id="PR01874">
    <property type="entry name" value="DNAREPAIRADA"/>
</dbReference>
<dbReference type="GO" id="GO:0003684">
    <property type="term" value="F:damaged DNA binding"/>
    <property type="evidence" value="ECO:0007669"/>
    <property type="project" value="InterPro"/>
</dbReference>
<comment type="similarity">
    <text evidence="11 13">Belongs to the RecA family. RadA subfamily.</text>
</comment>
<evidence type="ECO:0000313" key="15">
    <source>
        <dbReference type="EMBL" id="QED23800.1"/>
    </source>
</evidence>
<evidence type="ECO:0000313" key="16">
    <source>
        <dbReference type="Proteomes" id="UP000321934"/>
    </source>
</evidence>
<dbReference type="RefSeq" id="WP_146821182.1">
    <property type="nucleotide sequence ID" value="NZ_CP029077.1"/>
</dbReference>
<dbReference type="HAMAP" id="MF_01498">
    <property type="entry name" value="RadA_bact"/>
    <property type="match status" value="1"/>
</dbReference>
<dbReference type="NCBIfam" id="TIGR00416">
    <property type="entry name" value="sms"/>
    <property type="match status" value="1"/>
</dbReference>
<keyword evidence="4 13" id="KW-0863">Zinc-finger</keyword>
<proteinExistence type="inferred from homology"/>
<comment type="function">
    <text evidence="11">Plays a role in repairing double-strand DNA breaks, probably involving stabilizing or processing branched DNA or blocked replication forks.</text>
</comment>
<name>A0A5B8XEX3_9RICK</name>
<evidence type="ECO:0000256" key="10">
    <source>
        <dbReference type="ARBA" id="ARBA00023204"/>
    </source>
</evidence>
<dbReference type="InterPro" id="IPR004504">
    <property type="entry name" value="DNA_repair_RadA"/>
</dbReference>
<evidence type="ECO:0000256" key="7">
    <source>
        <dbReference type="ARBA" id="ARBA00022840"/>
    </source>
</evidence>
<evidence type="ECO:0000256" key="5">
    <source>
        <dbReference type="ARBA" id="ARBA00022801"/>
    </source>
</evidence>
<reference evidence="15 16" key="1">
    <citation type="journal article" date="2019" name="ISME J.">
        <title>Deianiraea, an extracellular bacterium associated with the ciliate Paramecium, suggests an alternative scenario for the evolution of Rickettsiales.</title>
        <authorList>
            <person name="Castelli M."/>
            <person name="Sabaneyeva E."/>
            <person name="Lanzoni O."/>
            <person name="Lebedeva N."/>
            <person name="Floriano A.M."/>
            <person name="Gaiarsa S."/>
            <person name="Benken K."/>
            <person name="Modeo L."/>
            <person name="Bandi C."/>
            <person name="Potekhin A."/>
            <person name="Sassera D."/>
            <person name="Petroni G."/>
        </authorList>
    </citation>
    <scope>NUCLEOTIDE SEQUENCE [LARGE SCALE GENOMIC DNA]</scope>
    <source>
        <strain evidence="15">CyL4-1</strain>
    </source>
</reference>
<feature type="binding site" evidence="11">
    <location>
        <begin position="97"/>
        <end position="104"/>
    </location>
    <ligand>
        <name>ATP</name>
        <dbReference type="ChEBI" id="CHEBI:30616"/>
    </ligand>
</feature>
<evidence type="ECO:0000256" key="12">
    <source>
        <dbReference type="NCBIfam" id="TIGR00416"/>
    </source>
</evidence>
<dbReference type="CDD" id="cd01121">
    <property type="entry name" value="RadA_SMS_N"/>
    <property type="match status" value="1"/>
</dbReference>
<dbReference type="PANTHER" id="PTHR32472:SF10">
    <property type="entry name" value="DNA REPAIR PROTEIN RADA-LIKE PROTEIN"/>
    <property type="match status" value="1"/>
</dbReference>
<dbReference type="Proteomes" id="UP000321934">
    <property type="component" value="Chromosome"/>
</dbReference>
<dbReference type="GO" id="GO:0005524">
    <property type="term" value="F:ATP binding"/>
    <property type="evidence" value="ECO:0007669"/>
    <property type="project" value="UniProtKB-UniRule"/>
</dbReference>
<sequence>MFSCVECGMNYAKWTGKCTACNSWNTIHEEKGDASEVSSFFGKQKKNSSKKTSDALKLSEISSIAAGDHNRISSNISELDRVLGGGFVAGSGILISGEPGIGKSTLLLQCAYNTSKAGMKTVYISGEESVGQISMRAKRLGMENFPALVASSGCVEKILKTVSEAGDVKFLIIDSIQTMYLEALESNPGSVAQIRAAAYELLNYCKMQDIVMILVGHITKDGQVAGPKLLEHMVDVMLYFDGENNNYFRILRGIKNRFGATNEIGIFQMVQNGLEPVSNPSEIFLSSSKEDIQGRIAFSTFEGTRPVLLELESLVTPSFIPNPRRTTVGWDNNRLSMILAVLCAKCNMNFSDKDVYLSVLGGLKTQDPSADLAVCLSLKSAISKKPIKAKTIAIGEVSLSGQVRPVFQIELRIKEAIKLGFSEIYIPKGSFKDKKPDGVLIVEIDKIWDF</sequence>
<dbReference type="GO" id="GO:0140664">
    <property type="term" value="F:ATP-dependent DNA damage sensor activity"/>
    <property type="evidence" value="ECO:0007669"/>
    <property type="project" value="InterPro"/>
</dbReference>
<dbReference type="InterPro" id="IPR020568">
    <property type="entry name" value="Ribosomal_Su5_D2-typ_SF"/>
</dbReference>
<keyword evidence="3 11" id="KW-0227">DNA damage</keyword>
<dbReference type="InterPro" id="IPR041166">
    <property type="entry name" value="Rubredoxin_2"/>
</dbReference>
<evidence type="ECO:0000256" key="8">
    <source>
        <dbReference type="ARBA" id="ARBA00023016"/>
    </source>
</evidence>
<accession>A0A5B8XEX3</accession>
<keyword evidence="8 11" id="KW-0346">Stress response</keyword>
<dbReference type="InterPro" id="IPR014721">
    <property type="entry name" value="Ribsml_uS5_D2-typ_fold_subgr"/>
</dbReference>
<dbReference type="PANTHER" id="PTHR32472">
    <property type="entry name" value="DNA REPAIR PROTEIN RADA"/>
    <property type="match status" value="1"/>
</dbReference>
<evidence type="ECO:0000256" key="3">
    <source>
        <dbReference type="ARBA" id="ARBA00022763"/>
    </source>
</evidence>
<keyword evidence="2 11" id="KW-0547">Nucleotide-binding</keyword>
<evidence type="ECO:0000256" key="1">
    <source>
        <dbReference type="ARBA" id="ARBA00022723"/>
    </source>
</evidence>
<dbReference type="PROSITE" id="PS50162">
    <property type="entry name" value="RECA_2"/>
    <property type="match status" value="1"/>
</dbReference>
<feature type="region of interest" description="Lon-protease-like" evidence="11">
    <location>
        <begin position="354"/>
        <end position="450"/>
    </location>
</feature>
<keyword evidence="5" id="KW-0378">Hydrolase</keyword>
<dbReference type="Gene3D" id="3.30.230.10">
    <property type="match status" value="1"/>
</dbReference>
<organism evidence="15 16">
    <name type="scientific">Candidatus Deianiraea vastatrix</name>
    <dbReference type="NCBI Taxonomy" id="2163644"/>
    <lineage>
        <taxon>Bacteria</taxon>
        <taxon>Pseudomonadati</taxon>
        <taxon>Pseudomonadota</taxon>
        <taxon>Alphaproteobacteria</taxon>
        <taxon>Rickettsiales</taxon>
        <taxon>Candidatus Deianiraeaceae</taxon>
        <taxon>Candidatus Deianiraea</taxon>
    </lineage>
</organism>
<dbReference type="InterPro" id="IPR020588">
    <property type="entry name" value="RecA_ATP-bd"/>
</dbReference>
<dbReference type="AlphaFoldDB" id="A0A5B8XEX3"/>
<evidence type="ECO:0000256" key="6">
    <source>
        <dbReference type="ARBA" id="ARBA00022833"/>
    </source>
</evidence>
<dbReference type="Gene3D" id="3.40.50.300">
    <property type="entry name" value="P-loop containing nucleotide triphosphate hydrolases"/>
    <property type="match status" value="1"/>
</dbReference>
<comment type="domain">
    <text evidence="11">The middle region has homology to RecA with ATPase motifs including the RadA KNRFG motif, while the C-terminus is homologous to Lon protease.</text>
</comment>
<evidence type="ECO:0000256" key="13">
    <source>
        <dbReference type="RuleBase" id="RU003555"/>
    </source>
</evidence>
<dbReference type="Pfam" id="PF13541">
    <property type="entry name" value="ChlI"/>
    <property type="match status" value="1"/>
</dbReference>
<keyword evidence="9 11" id="KW-0238">DNA-binding</keyword>
<comment type="function">
    <text evidence="13">DNA-dependent ATPase involved in processing of recombination intermediates, plays a role in repairing DNA breaks. Stimulates the branch migration of RecA-mediated strand transfer reactions, allowing the 3' invading strand to extend heteroduplex DNA faster. Binds ssDNA in the presence of ADP but not other nucleotides, has ATPase activity that is stimulated by ssDNA and various branched DNA structures, but inhibited by SSB. Does not have RecA's homology-searching function.</text>
</comment>
<evidence type="ECO:0000259" key="14">
    <source>
        <dbReference type="PROSITE" id="PS50162"/>
    </source>
</evidence>
<dbReference type="Pfam" id="PF06745">
    <property type="entry name" value="ATPase"/>
    <property type="match status" value="1"/>
</dbReference>
<evidence type="ECO:0000256" key="4">
    <source>
        <dbReference type="ARBA" id="ARBA00022771"/>
    </source>
</evidence>
<keyword evidence="1 11" id="KW-0479">Metal-binding</keyword>
<dbReference type="InterPro" id="IPR003593">
    <property type="entry name" value="AAA+_ATPase"/>
</dbReference>
<dbReference type="GO" id="GO:0008270">
    <property type="term" value="F:zinc ion binding"/>
    <property type="evidence" value="ECO:0007669"/>
    <property type="project" value="UniProtKB-KW"/>
</dbReference>
<dbReference type="InterPro" id="IPR027417">
    <property type="entry name" value="P-loop_NTPase"/>
</dbReference>
<gene>
    <name evidence="11" type="primary">radA</name>
    <name evidence="15" type="ORF">Deia_01017</name>
</gene>
<evidence type="ECO:0000256" key="11">
    <source>
        <dbReference type="HAMAP-Rule" id="MF_01498"/>
    </source>
</evidence>
<dbReference type="EMBL" id="CP029077">
    <property type="protein sequence ID" value="QED23800.1"/>
    <property type="molecule type" value="Genomic_DNA"/>
</dbReference>
<dbReference type="GO" id="GO:0016787">
    <property type="term" value="F:hydrolase activity"/>
    <property type="evidence" value="ECO:0007669"/>
    <property type="project" value="UniProtKB-KW"/>
</dbReference>
<evidence type="ECO:0000256" key="9">
    <source>
        <dbReference type="ARBA" id="ARBA00023125"/>
    </source>
</evidence>
<keyword evidence="16" id="KW-1185">Reference proteome</keyword>
<dbReference type="FunFam" id="3.40.50.300:FF:000050">
    <property type="entry name" value="DNA repair protein RadA"/>
    <property type="match status" value="1"/>
</dbReference>
<dbReference type="SUPFAM" id="SSF54211">
    <property type="entry name" value="Ribosomal protein S5 domain 2-like"/>
    <property type="match status" value="1"/>
</dbReference>
<evidence type="ECO:0000256" key="2">
    <source>
        <dbReference type="ARBA" id="ARBA00022741"/>
    </source>
</evidence>
<dbReference type="GO" id="GO:0000725">
    <property type="term" value="P:recombinational repair"/>
    <property type="evidence" value="ECO:0007669"/>
    <property type="project" value="UniProtKB-UniRule"/>
</dbReference>
<dbReference type="OrthoDB" id="9803906at2"/>
<dbReference type="Pfam" id="PF18073">
    <property type="entry name" value="Zn_ribbon_LapB"/>
    <property type="match status" value="1"/>
</dbReference>
<feature type="domain" description="RecA family profile 1" evidence="14">
    <location>
        <begin position="68"/>
        <end position="218"/>
    </location>
</feature>
<feature type="short sequence motif" description="RadA KNRFG motif" evidence="11">
    <location>
        <begin position="255"/>
        <end position="259"/>
    </location>
</feature>
<dbReference type="InterPro" id="IPR014774">
    <property type="entry name" value="KaiC-like_dom"/>
</dbReference>
<dbReference type="SMART" id="SM00382">
    <property type="entry name" value="AAA"/>
    <property type="match status" value="1"/>
</dbReference>
<keyword evidence="7 11" id="KW-0067">ATP-binding</keyword>
<keyword evidence="6 13" id="KW-0862">Zinc</keyword>
<keyword evidence="10 11" id="KW-0234">DNA repair</keyword>
<dbReference type="GO" id="GO:0005829">
    <property type="term" value="C:cytosol"/>
    <property type="evidence" value="ECO:0007669"/>
    <property type="project" value="TreeGrafter"/>
</dbReference>
<protein>
    <recommendedName>
        <fullName evidence="11 12">DNA repair protein RadA</fullName>
    </recommendedName>
</protein>
<dbReference type="SUPFAM" id="SSF52540">
    <property type="entry name" value="P-loop containing nucleoside triphosphate hydrolases"/>
    <property type="match status" value="1"/>
</dbReference>